<keyword evidence="3" id="KW-0285">Flavoprotein</keyword>
<evidence type="ECO:0000256" key="2">
    <source>
        <dbReference type="PIRSR" id="PIRSR000137-1"/>
    </source>
</evidence>
<feature type="domain" description="Glucose-methanol-choline oxidoreductase C-terminal" evidence="6">
    <location>
        <begin position="478"/>
        <end position="615"/>
    </location>
</feature>
<feature type="chain" id="PRO_5004833724" description="Glucose-methanol-choline oxidoreductase N-terminal domain-containing protein" evidence="4">
    <location>
        <begin position="23"/>
        <end position="626"/>
    </location>
</feature>
<dbReference type="GeneID" id="19279877"/>
<dbReference type="Proteomes" id="UP000030651">
    <property type="component" value="Unassembled WGS sequence"/>
</dbReference>
<evidence type="ECO:0000256" key="3">
    <source>
        <dbReference type="PIRSR" id="PIRSR000137-2"/>
    </source>
</evidence>
<evidence type="ECO:0000313" key="8">
    <source>
        <dbReference type="Proteomes" id="UP000030651"/>
    </source>
</evidence>
<dbReference type="InterPro" id="IPR007867">
    <property type="entry name" value="GMC_OxRtase_C"/>
</dbReference>
<dbReference type="SUPFAM" id="SSF54373">
    <property type="entry name" value="FAD-linked reductases, C-terminal domain"/>
    <property type="match status" value="1"/>
</dbReference>
<feature type="active site" description="Proton acceptor" evidence="2">
    <location>
        <position position="606"/>
    </location>
</feature>
<keyword evidence="3" id="KW-0274">FAD</keyword>
<evidence type="ECO:0000256" key="1">
    <source>
        <dbReference type="ARBA" id="ARBA00010790"/>
    </source>
</evidence>
<dbReference type="OrthoDB" id="269227at2759"/>
<dbReference type="HOGENOM" id="CLU_002865_6_1_1"/>
<dbReference type="PANTHER" id="PTHR11552:SF115">
    <property type="entry name" value="DEHYDROGENASE XPTC-RELATED"/>
    <property type="match status" value="1"/>
</dbReference>
<dbReference type="RefSeq" id="XP_007841636.1">
    <property type="nucleotide sequence ID" value="XM_007843445.1"/>
</dbReference>
<evidence type="ECO:0000256" key="4">
    <source>
        <dbReference type="SAM" id="SignalP"/>
    </source>
</evidence>
<dbReference type="Pfam" id="PF05199">
    <property type="entry name" value="GMC_oxred_C"/>
    <property type="match status" value="1"/>
</dbReference>
<dbReference type="Pfam" id="PF00732">
    <property type="entry name" value="GMC_oxred_N"/>
    <property type="match status" value="1"/>
</dbReference>
<feature type="binding site" evidence="3">
    <location>
        <position position="117"/>
    </location>
    <ligand>
        <name>FAD</name>
        <dbReference type="ChEBI" id="CHEBI:57692"/>
    </ligand>
</feature>
<dbReference type="GO" id="GO:0016614">
    <property type="term" value="F:oxidoreductase activity, acting on CH-OH group of donors"/>
    <property type="evidence" value="ECO:0007669"/>
    <property type="project" value="InterPro"/>
</dbReference>
<dbReference type="InParanoid" id="W3WHL3"/>
<comment type="similarity">
    <text evidence="1">Belongs to the GMC oxidoreductase family.</text>
</comment>
<dbReference type="GO" id="GO:0044550">
    <property type="term" value="P:secondary metabolite biosynthetic process"/>
    <property type="evidence" value="ECO:0007669"/>
    <property type="project" value="TreeGrafter"/>
</dbReference>
<evidence type="ECO:0000259" key="6">
    <source>
        <dbReference type="Pfam" id="PF05199"/>
    </source>
</evidence>
<evidence type="ECO:0008006" key="9">
    <source>
        <dbReference type="Google" id="ProtNLM"/>
    </source>
</evidence>
<dbReference type="InterPro" id="IPR036188">
    <property type="entry name" value="FAD/NAD-bd_sf"/>
</dbReference>
<feature type="binding site" evidence="3">
    <location>
        <position position="268"/>
    </location>
    <ligand>
        <name>FAD</name>
        <dbReference type="ChEBI" id="CHEBI:57692"/>
    </ligand>
</feature>
<feature type="signal peptide" evidence="4">
    <location>
        <begin position="1"/>
        <end position="22"/>
    </location>
</feature>
<dbReference type="PIRSF" id="PIRSF000137">
    <property type="entry name" value="Alcohol_oxidase"/>
    <property type="match status" value="1"/>
</dbReference>
<name>W3WHL3_PESFW</name>
<dbReference type="GO" id="GO:0050660">
    <property type="term" value="F:flavin adenine dinucleotide binding"/>
    <property type="evidence" value="ECO:0007669"/>
    <property type="project" value="InterPro"/>
</dbReference>
<dbReference type="InterPro" id="IPR012132">
    <property type="entry name" value="GMC_OxRdtase"/>
</dbReference>
<dbReference type="Gene3D" id="3.50.50.60">
    <property type="entry name" value="FAD/NAD(P)-binding domain"/>
    <property type="match status" value="1"/>
</dbReference>
<keyword evidence="4" id="KW-0732">Signal</keyword>
<reference evidence="8" key="1">
    <citation type="journal article" date="2015" name="BMC Genomics">
        <title>Genomic and transcriptomic analysis of the endophytic fungus Pestalotiopsis fici reveals its lifestyle and high potential for synthesis of natural products.</title>
        <authorList>
            <person name="Wang X."/>
            <person name="Zhang X."/>
            <person name="Liu L."/>
            <person name="Xiang M."/>
            <person name="Wang W."/>
            <person name="Sun X."/>
            <person name="Che Y."/>
            <person name="Guo L."/>
            <person name="Liu G."/>
            <person name="Guo L."/>
            <person name="Wang C."/>
            <person name="Yin W.B."/>
            <person name="Stadler M."/>
            <person name="Zhang X."/>
            <person name="Liu X."/>
        </authorList>
    </citation>
    <scope>NUCLEOTIDE SEQUENCE [LARGE SCALE GENOMIC DNA]</scope>
    <source>
        <strain evidence="8">W106-1 / CGMCC3.15140</strain>
    </source>
</reference>
<evidence type="ECO:0000313" key="7">
    <source>
        <dbReference type="EMBL" id="ETS73259.1"/>
    </source>
</evidence>
<dbReference type="OMA" id="EHAMGNA"/>
<feature type="domain" description="Glucose-methanol-choline oxidoreductase N-terminal" evidence="5">
    <location>
        <begin position="40"/>
        <end position="352"/>
    </location>
</feature>
<feature type="active site" description="Proton donor" evidence="2">
    <location>
        <position position="563"/>
    </location>
</feature>
<protein>
    <recommendedName>
        <fullName evidence="9">Glucose-methanol-choline oxidoreductase N-terminal domain-containing protein</fullName>
    </recommendedName>
</protein>
<dbReference type="AlphaFoldDB" id="W3WHL3"/>
<dbReference type="InterPro" id="IPR000172">
    <property type="entry name" value="GMC_OxRdtase_N"/>
</dbReference>
<dbReference type="SUPFAM" id="SSF51905">
    <property type="entry name" value="FAD/NAD(P)-binding domain"/>
    <property type="match status" value="1"/>
</dbReference>
<organism evidence="7 8">
    <name type="scientific">Pestalotiopsis fici (strain W106-1 / CGMCC3.15140)</name>
    <dbReference type="NCBI Taxonomy" id="1229662"/>
    <lineage>
        <taxon>Eukaryota</taxon>
        <taxon>Fungi</taxon>
        <taxon>Dikarya</taxon>
        <taxon>Ascomycota</taxon>
        <taxon>Pezizomycotina</taxon>
        <taxon>Sordariomycetes</taxon>
        <taxon>Xylariomycetidae</taxon>
        <taxon>Amphisphaeriales</taxon>
        <taxon>Sporocadaceae</taxon>
        <taxon>Pestalotiopsis</taxon>
    </lineage>
</organism>
<dbReference type="KEGG" id="pfy:PFICI_14864"/>
<dbReference type="eggNOG" id="KOG1238">
    <property type="taxonomic scope" value="Eukaryota"/>
</dbReference>
<evidence type="ECO:0000259" key="5">
    <source>
        <dbReference type="Pfam" id="PF00732"/>
    </source>
</evidence>
<accession>W3WHL3</accession>
<keyword evidence="8" id="KW-1185">Reference proteome</keyword>
<dbReference type="PANTHER" id="PTHR11552">
    <property type="entry name" value="GLUCOSE-METHANOL-CHOLINE GMC OXIDOREDUCTASE"/>
    <property type="match status" value="1"/>
</dbReference>
<gene>
    <name evidence="7" type="ORF">PFICI_14864</name>
</gene>
<sequence length="626" mass="67284">MLCRYTIAGVLVLAGLFGSSESTPTSTPAATSNQAAASQYDYIIVGGGLTGLVAATRLSEDPNVSVLVIEYGAEDRTNVTKIPYYATTLNTASLRSLYSAPEPQAGNQTFLVTVSQVAGGGSQVNGMAWNYGSAGDYDGWEALGNPGWGWESISSHVKKDVQFTVPKPDIEALYNYSYDASAYATEAYAQSSFPEFQYPDMYRYIAAFDELGDVPEIQEQANGNNAGGRYFVPAAIDPTTMTRASSLYAYYDKVSSRSNLKLLLKHQVREIVLSNSTEDDLIATGVNALDRETNQTVSFTASVEVVLAAGGVYTPQLLQWSGIGPKSVLESSGIATKLDFPAVGSNFQDHPVAYYSWDLNNPTFPRATELTANATFWDEAVDLYFNNLTGPLTKAQANYISFPALSAIADDSDTLVANLLEQTEGAYLPDIYASYPELVAGYEAQKRLLAAQLANGSVSAVEIPVGGNGGMLNALQKPLSRGTIHLNASDVYGEPVVSYNFLSNPFDRAILFRSLEYTRRLQNTSAVASLEPVEVWPGANTTTEDAALQAMIDVGWLRPSFAHPSCTCPMLPRELGGVVNSDLQVYGVQRLSIIDASILPVLPAAHLQATMFAVAEKASDIIKARS</sequence>
<proteinExistence type="inferred from homology"/>
<dbReference type="Gene3D" id="3.30.560.10">
    <property type="entry name" value="Glucose Oxidase, domain 3"/>
    <property type="match status" value="1"/>
</dbReference>
<dbReference type="EMBL" id="KI912122">
    <property type="protein sequence ID" value="ETS73259.1"/>
    <property type="molecule type" value="Genomic_DNA"/>
</dbReference>
<comment type="cofactor">
    <cofactor evidence="3">
        <name>FAD</name>
        <dbReference type="ChEBI" id="CHEBI:57692"/>
    </cofactor>
</comment>